<comment type="caution">
    <text evidence="3">The sequence shown here is derived from an EMBL/GenBank/DDBJ whole genome shotgun (WGS) entry which is preliminary data.</text>
</comment>
<gene>
    <name evidence="3" type="ORF">TrLO_g14263</name>
</gene>
<keyword evidence="1" id="KW-0812">Transmembrane</keyword>
<accession>A0A9W6Z9N2</accession>
<keyword evidence="1" id="KW-1133">Transmembrane helix</keyword>
<reference evidence="4" key="1">
    <citation type="journal article" date="2023" name="Commun. Biol.">
        <title>Genome analysis of Parmales, the sister group of diatoms, reveals the evolutionary specialization of diatoms from phago-mixotrophs to photoautotrophs.</title>
        <authorList>
            <person name="Ban H."/>
            <person name="Sato S."/>
            <person name="Yoshikawa S."/>
            <person name="Yamada K."/>
            <person name="Nakamura Y."/>
            <person name="Ichinomiya M."/>
            <person name="Sato N."/>
            <person name="Blanc-Mathieu R."/>
            <person name="Endo H."/>
            <person name="Kuwata A."/>
            <person name="Ogata H."/>
        </authorList>
    </citation>
    <scope>NUCLEOTIDE SEQUENCE [LARGE SCALE GENOMIC DNA]</scope>
    <source>
        <strain evidence="4">NIES 3700</strain>
    </source>
</reference>
<dbReference type="AlphaFoldDB" id="A0A9W6Z9N2"/>
<evidence type="ECO:0000256" key="1">
    <source>
        <dbReference type="SAM" id="Phobius"/>
    </source>
</evidence>
<proteinExistence type="predicted"/>
<evidence type="ECO:0000313" key="4">
    <source>
        <dbReference type="Proteomes" id="UP001165122"/>
    </source>
</evidence>
<evidence type="ECO:0000313" key="3">
    <source>
        <dbReference type="EMBL" id="GMH48126.1"/>
    </source>
</evidence>
<evidence type="ECO:0000256" key="2">
    <source>
        <dbReference type="SAM" id="SignalP"/>
    </source>
</evidence>
<keyword evidence="2" id="KW-0732">Signal</keyword>
<feature type="transmembrane region" description="Helical" evidence="1">
    <location>
        <begin position="107"/>
        <end position="126"/>
    </location>
</feature>
<name>A0A9W6Z9N2_9STRA</name>
<dbReference type="OrthoDB" id="196088at2759"/>
<organism evidence="3 4">
    <name type="scientific">Triparma laevis f. longispina</name>
    <dbReference type="NCBI Taxonomy" id="1714387"/>
    <lineage>
        <taxon>Eukaryota</taxon>
        <taxon>Sar</taxon>
        <taxon>Stramenopiles</taxon>
        <taxon>Ochrophyta</taxon>
        <taxon>Bolidophyceae</taxon>
        <taxon>Parmales</taxon>
        <taxon>Triparmaceae</taxon>
        <taxon>Triparma</taxon>
    </lineage>
</organism>
<keyword evidence="4" id="KW-1185">Reference proteome</keyword>
<feature type="signal peptide" evidence="2">
    <location>
        <begin position="1"/>
        <end position="20"/>
    </location>
</feature>
<feature type="chain" id="PRO_5040772746" evidence="2">
    <location>
        <begin position="21"/>
        <end position="136"/>
    </location>
</feature>
<dbReference type="Proteomes" id="UP001165122">
    <property type="component" value="Unassembled WGS sequence"/>
</dbReference>
<dbReference type="EMBL" id="BRXW01000363">
    <property type="protein sequence ID" value="GMH48126.1"/>
    <property type="molecule type" value="Genomic_DNA"/>
</dbReference>
<keyword evidence="1" id="KW-0472">Membrane</keyword>
<protein>
    <submittedName>
        <fullName evidence="3">Uncharacterized protein</fullName>
    </submittedName>
</protein>
<sequence>MEMALIYVLLLLSSASLTVSLQLYSPVSTLLRNGPVPFITRLTKPAEYESKIEQYMLESKEKDVAVAQGNTDAYYAAPEVWAEQKLLEQQGRREVFDYGKGPEPERIILSSLWAAVVFGTLGRVIFQLAHGSRSLW</sequence>